<organism evidence="1 2">
    <name type="scientific">Ramlibacter montanisoli</name>
    <dbReference type="NCBI Taxonomy" id="2732512"/>
    <lineage>
        <taxon>Bacteria</taxon>
        <taxon>Pseudomonadati</taxon>
        <taxon>Pseudomonadota</taxon>
        <taxon>Betaproteobacteria</taxon>
        <taxon>Burkholderiales</taxon>
        <taxon>Comamonadaceae</taxon>
        <taxon>Ramlibacter</taxon>
    </lineage>
</organism>
<reference evidence="1 2" key="2">
    <citation type="submission" date="2020-06" db="EMBL/GenBank/DDBJ databases">
        <title>Ramlibacter rhizophilus sp. nov., isolated from rhizosphere soil of national flower Mugunghwa from South Korea.</title>
        <authorList>
            <person name="Zheng-Fei Y."/>
            <person name="Huan T."/>
        </authorList>
    </citation>
    <scope>NUCLEOTIDE SEQUENCE [LARGE SCALE GENOMIC DNA]</scope>
    <source>
        <strain evidence="1 2">B156</strain>
    </source>
</reference>
<comment type="caution">
    <text evidence="1">The sequence shown here is derived from an EMBL/GenBank/DDBJ whole genome shotgun (WGS) entry which is preliminary data.</text>
</comment>
<gene>
    <name evidence="1" type="ORF">HK415_12290</name>
</gene>
<accession>A0A849KE64</accession>
<proteinExistence type="predicted"/>
<dbReference type="EMBL" id="JABFCS010000001">
    <property type="protein sequence ID" value="NNU43766.1"/>
    <property type="molecule type" value="Genomic_DNA"/>
</dbReference>
<sequence length="194" mass="21162">MPQPQAVLERFTNADCAECWRDPATPKPGANTIALDWVVPGRKGGDAPLSVVAMDEALERLDMLGKPVPERSAAVGSVRAGDPVPLRLAQGAAFNDYVGITMELKDPGREPWRAWLLLVEVLPAGTEGSPVARYLVRNVFRPDWSKLVGRAPGQLAEARAMQIHEGARPERLRLVAVLLDSRGRIRSISRTECP</sequence>
<protein>
    <submittedName>
        <fullName evidence="1">Uncharacterized protein</fullName>
    </submittedName>
</protein>
<keyword evidence="2" id="KW-1185">Reference proteome</keyword>
<evidence type="ECO:0000313" key="2">
    <source>
        <dbReference type="Proteomes" id="UP000552954"/>
    </source>
</evidence>
<name>A0A849KE64_9BURK</name>
<dbReference type="AlphaFoldDB" id="A0A849KE64"/>
<dbReference type="Proteomes" id="UP000552954">
    <property type="component" value="Unassembled WGS sequence"/>
</dbReference>
<reference evidence="1 2" key="1">
    <citation type="submission" date="2020-05" db="EMBL/GenBank/DDBJ databases">
        <authorList>
            <person name="Khan S.A."/>
            <person name="Jeon C.O."/>
            <person name="Chun B.H."/>
        </authorList>
    </citation>
    <scope>NUCLEOTIDE SEQUENCE [LARGE SCALE GENOMIC DNA]</scope>
    <source>
        <strain evidence="1 2">B156</strain>
    </source>
</reference>
<evidence type="ECO:0000313" key="1">
    <source>
        <dbReference type="EMBL" id="NNU43766.1"/>
    </source>
</evidence>